<gene>
    <name evidence="1" type="ORF">SAMN04488523_101163</name>
</gene>
<proteinExistence type="predicted"/>
<dbReference type="Proteomes" id="UP000198977">
    <property type="component" value="Unassembled WGS sequence"/>
</dbReference>
<dbReference type="AlphaFoldDB" id="A0A1I1SUC0"/>
<reference evidence="1 2" key="1">
    <citation type="submission" date="2016-10" db="EMBL/GenBank/DDBJ databases">
        <authorList>
            <person name="de Groot N.N."/>
        </authorList>
    </citation>
    <scope>NUCLEOTIDE SEQUENCE [LARGE SCALE GENOMIC DNA]</scope>
    <source>
        <strain evidence="1 2">DSM 11443</strain>
    </source>
</reference>
<keyword evidence="2" id="KW-1185">Reference proteome</keyword>
<organism evidence="1 2">
    <name type="scientific">Sulfitobacter brevis</name>
    <dbReference type="NCBI Taxonomy" id="74348"/>
    <lineage>
        <taxon>Bacteria</taxon>
        <taxon>Pseudomonadati</taxon>
        <taxon>Pseudomonadota</taxon>
        <taxon>Alphaproteobacteria</taxon>
        <taxon>Rhodobacterales</taxon>
        <taxon>Roseobacteraceae</taxon>
        <taxon>Sulfitobacter</taxon>
    </lineage>
</organism>
<sequence length="98" mass="10803">MVFETADIITLINAFKTAVPLHNIPEHFGASKRQIEVLWRKGVLQPLVTRTGRGSVRQAVFFAESLAGAIPSYRHPDKFGISLIFVEINGVCEAKLPA</sequence>
<evidence type="ECO:0000313" key="2">
    <source>
        <dbReference type="Proteomes" id="UP000198977"/>
    </source>
</evidence>
<protein>
    <submittedName>
        <fullName evidence="1">Uncharacterized protein</fullName>
    </submittedName>
</protein>
<dbReference type="EMBL" id="FOMW01000001">
    <property type="protein sequence ID" value="SFD50054.1"/>
    <property type="molecule type" value="Genomic_DNA"/>
</dbReference>
<name>A0A1I1SUC0_9RHOB</name>
<evidence type="ECO:0000313" key="1">
    <source>
        <dbReference type="EMBL" id="SFD50054.1"/>
    </source>
</evidence>
<accession>A0A1I1SUC0</accession>